<dbReference type="KEGG" id="hhb:Hhub_3031"/>
<name>A0A0U5H5V6_9EURY</name>
<keyword evidence="1" id="KW-1133">Transmembrane helix</keyword>
<keyword evidence="1" id="KW-0812">Transmembrane</keyword>
<dbReference type="AlphaFoldDB" id="A0A0U5H5V6"/>
<keyword evidence="3" id="KW-1185">Reference proteome</keyword>
<evidence type="ECO:0000313" key="2">
    <source>
        <dbReference type="EMBL" id="CQH59659.1"/>
    </source>
</evidence>
<dbReference type="OrthoDB" id="253417at2157"/>
<evidence type="ECO:0000313" key="3">
    <source>
        <dbReference type="Proteomes" id="UP000066737"/>
    </source>
</evidence>
<proteinExistence type="predicted"/>
<sequence length="122" mass="12844">MTWLSDASAWLVWTVEVVVLVVLCAGFAYPVVAYSRNVLYRGGVLLLVAALGCLMAGSVLELVVDVTGAGALVEVAAYVAYAASGVVSVAATWRFAREFVTFGREGVEIETAGFTGGFERES</sequence>
<feature type="transmembrane region" description="Helical" evidence="1">
    <location>
        <begin position="44"/>
        <end position="63"/>
    </location>
</feature>
<protein>
    <submittedName>
        <fullName evidence="2">Uncharacterized protein</fullName>
    </submittedName>
</protein>
<dbReference type="Proteomes" id="UP000066737">
    <property type="component" value="Chromosome I"/>
</dbReference>
<dbReference type="STRING" id="1407499.HHUB_3031"/>
<evidence type="ECO:0000256" key="1">
    <source>
        <dbReference type="SAM" id="Phobius"/>
    </source>
</evidence>
<feature type="transmembrane region" description="Helical" evidence="1">
    <location>
        <begin position="12"/>
        <end position="32"/>
    </location>
</feature>
<organism evidence="2 3">
    <name type="scientific">Halobacterium hubeiense</name>
    <dbReference type="NCBI Taxonomy" id="1407499"/>
    <lineage>
        <taxon>Archaea</taxon>
        <taxon>Methanobacteriati</taxon>
        <taxon>Methanobacteriota</taxon>
        <taxon>Stenosarchaea group</taxon>
        <taxon>Halobacteria</taxon>
        <taxon>Halobacteriales</taxon>
        <taxon>Halobacteriaceae</taxon>
        <taxon>Halobacterium</taxon>
    </lineage>
</organism>
<dbReference type="RefSeq" id="WP_059057420.1">
    <property type="nucleotide sequence ID" value="NZ_CEML01000001.1"/>
</dbReference>
<gene>
    <name evidence="2" type="ORF">HHUB_3031</name>
</gene>
<keyword evidence="1" id="KW-0472">Membrane</keyword>
<accession>A0A0U5H5V6</accession>
<dbReference type="GeneID" id="26659654"/>
<reference evidence="3" key="1">
    <citation type="journal article" date="2016" name="Environ. Microbiol.">
        <title>The complete genome of a viable archaeum isolated from 123-million-year-old rock salt.</title>
        <authorList>
            <person name="Jaakkola S.T."/>
            <person name="Pfeiffer F."/>
            <person name="Ravantti J.J."/>
            <person name="Guo Q."/>
            <person name="Liu Y."/>
            <person name="Chen X."/>
            <person name="Ma H."/>
            <person name="Yang C."/>
            <person name="Oksanen H.M."/>
            <person name="Bamford D.H."/>
        </authorList>
    </citation>
    <scope>NUCLEOTIDE SEQUENCE</scope>
    <source>
        <strain evidence="3">JI20-1</strain>
    </source>
</reference>
<feature type="transmembrane region" description="Helical" evidence="1">
    <location>
        <begin position="75"/>
        <end position="96"/>
    </location>
</feature>
<dbReference type="EMBL" id="LN831302">
    <property type="protein sequence ID" value="CQH59659.1"/>
    <property type="molecule type" value="Genomic_DNA"/>
</dbReference>